<evidence type="ECO:0000259" key="2">
    <source>
        <dbReference type="Pfam" id="PF13881"/>
    </source>
</evidence>
<accession>W3VWF4</accession>
<feature type="region of interest" description="Disordered" evidence="1">
    <location>
        <begin position="311"/>
        <end position="343"/>
    </location>
</feature>
<dbReference type="InterPro" id="IPR029071">
    <property type="entry name" value="Ubiquitin-like_domsf"/>
</dbReference>
<dbReference type="Gene3D" id="3.10.20.90">
    <property type="entry name" value="Phosphatidylinositol 3-kinase Catalytic Subunit, Chain A, domain 1"/>
    <property type="match status" value="1"/>
</dbReference>
<gene>
    <name evidence="3" type="ORF">PaG_00563</name>
</gene>
<evidence type="ECO:0000313" key="3">
    <source>
        <dbReference type="EMBL" id="ETS65106.1"/>
    </source>
</evidence>
<proteinExistence type="predicted"/>
<organism evidence="3 4">
    <name type="scientific">Moesziomyces aphidis</name>
    <name type="common">Pseudozyma aphidis</name>
    <dbReference type="NCBI Taxonomy" id="84754"/>
    <lineage>
        <taxon>Eukaryota</taxon>
        <taxon>Fungi</taxon>
        <taxon>Dikarya</taxon>
        <taxon>Basidiomycota</taxon>
        <taxon>Ustilaginomycotina</taxon>
        <taxon>Ustilaginomycetes</taxon>
        <taxon>Ustilaginales</taxon>
        <taxon>Ustilaginaceae</taxon>
        <taxon>Moesziomyces</taxon>
    </lineage>
</organism>
<feature type="compositionally biased region" description="Polar residues" evidence="1">
    <location>
        <begin position="171"/>
        <end position="184"/>
    </location>
</feature>
<dbReference type="AlphaFoldDB" id="W3VWF4"/>
<evidence type="ECO:0000313" key="4">
    <source>
        <dbReference type="Proteomes" id="UP000019462"/>
    </source>
</evidence>
<feature type="region of interest" description="Disordered" evidence="1">
    <location>
        <begin position="459"/>
        <end position="496"/>
    </location>
</feature>
<dbReference type="InterPro" id="IPR040015">
    <property type="entry name" value="UBL3-like"/>
</dbReference>
<protein>
    <recommendedName>
        <fullName evidence="2">UBL3-like ubiquitin domain-containing protein</fullName>
    </recommendedName>
</protein>
<dbReference type="PANTHER" id="PTHR13169">
    <property type="entry name" value="UBIQUITIN-LIKE PROTEIN 3 HCG-1 PROTEIN"/>
    <property type="match status" value="1"/>
</dbReference>
<dbReference type="SUPFAM" id="SSF54236">
    <property type="entry name" value="Ubiquitin-like"/>
    <property type="match status" value="1"/>
</dbReference>
<reference evidence="3 4" key="1">
    <citation type="journal article" date="2014" name="Genome Announc.">
        <title>Genome sequence of the basidiomycetous fungus Pseudozyma aphidis DSM70725, an efficient producer of biosurfactant mannosylerythritol lipids.</title>
        <authorList>
            <person name="Lorenz S."/>
            <person name="Guenther M."/>
            <person name="Grumaz C."/>
            <person name="Rupp S."/>
            <person name="Zibek S."/>
            <person name="Sohn K."/>
        </authorList>
    </citation>
    <scope>NUCLEOTIDE SEQUENCE [LARGE SCALE GENOMIC DNA]</scope>
    <source>
        <strain evidence="4">ATCC 32657 / CBS 517.83 / DSM 70725 / JCM 10318 / NBRC 10182 / NRRL Y-7954 / St-0401</strain>
    </source>
</reference>
<dbReference type="Pfam" id="PF13881">
    <property type="entry name" value="Rad60-SLD_2"/>
    <property type="match status" value="1"/>
</dbReference>
<name>W3VWF4_MOEAP</name>
<feature type="region of interest" description="Disordered" evidence="1">
    <location>
        <begin position="167"/>
        <end position="186"/>
    </location>
</feature>
<dbReference type="InterPro" id="IPR039540">
    <property type="entry name" value="UBL3-like_ubiquitin_dom"/>
</dbReference>
<dbReference type="EMBL" id="AWNI01000003">
    <property type="protein sequence ID" value="ETS65106.1"/>
    <property type="molecule type" value="Genomic_DNA"/>
</dbReference>
<sequence length="503" mass="54710">MRIATPKCQLDRPSEIEKRQAPTLAAPCRPCLDYSLFRCHYSAYANHGSIDERTLEYLTAKSRGRDPPRLSLSLAVATRRVLDRVHLVIHAYALQPNGGTGGRNCRDSEPLPVLLKCTCVSVRHYRPPSPRPAAPAATPTYSGWQWPHSVALAFVPAAAPSERLRLERGQQQHPPTRTLSQSVSDGPAASVSRVGASFTSLALAQIRRLLLAHGTRPRRIAHTTLAHLDLLWLPPPDRHFLPRCSRNDTATSCEMHATEKNRISTCSTDNGSVDAHGGASLAPVLSNQSASSVDPKKADCCSPVSVSVRDAADTQSPVTSAPHTRSSSHASAAASPSRSDNMPASAAVHLSTLLVTGQRKTWKFGPNETVEAVRNHIWNNWPESWPQPKPESSAYLRLFHLGHILDAPELTLASRGCKPGTTTVVHIIIRSLPPPEPTKVEQGKFDPTSSTHCRCTRRSDPYPMLANRMPSESPVKTTAAEPGQPRRGSRQQEDTPGCSCVIC</sequence>
<comment type="caution">
    <text evidence="3">The sequence shown here is derived from an EMBL/GenBank/DDBJ whole genome shotgun (WGS) entry which is preliminary data.</text>
</comment>
<dbReference type="OrthoDB" id="1043111at2759"/>
<feature type="domain" description="UBL3-like ubiquitin" evidence="2">
    <location>
        <begin position="348"/>
        <end position="456"/>
    </location>
</feature>
<dbReference type="HOGENOM" id="CLU_541970_0_0_1"/>
<evidence type="ECO:0000256" key="1">
    <source>
        <dbReference type="SAM" id="MobiDB-lite"/>
    </source>
</evidence>
<dbReference type="Proteomes" id="UP000019462">
    <property type="component" value="Unassembled WGS sequence"/>
</dbReference>
<keyword evidence="4" id="KW-1185">Reference proteome</keyword>
<dbReference type="PANTHER" id="PTHR13169:SF0">
    <property type="entry name" value="UBIQUITIN-LIKE PROTEIN 3"/>
    <property type="match status" value="1"/>
</dbReference>
<feature type="compositionally biased region" description="Low complexity" evidence="1">
    <location>
        <begin position="319"/>
        <end position="339"/>
    </location>
</feature>